<keyword evidence="2" id="KW-0812">Transmembrane</keyword>
<keyword evidence="2" id="KW-1133">Transmembrane helix</keyword>
<evidence type="ECO:0000313" key="4">
    <source>
        <dbReference type="Proteomes" id="UP000017246"/>
    </source>
</evidence>
<reference evidence="3" key="1">
    <citation type="journal article" date="2013" name="Nature">
        <title>The genomes of four tapeworm species reveal adaptations to parasitism.</title>
        <authorList>
            <person name="Tsai I.J."/>
            <person name="Zarowiecki M."/>
            <person name="Holroyd N."/>
            <person name="Garciarrubio A."/>
            <person name="Sanchez-Flores A."/>
            <person name="Brooks K.L."/>
            <person name="Tracey A."/>
            <person name="Bobes R.J."/>
            <person name="Fragoso G."/>
            <person name="Sciutto E."/>
            <person name="Aslett M."/>
            <person name="Beasley H."/>
            <person name="Bennett H.M."/>
            <person name="Cai J."/>
            <person name="Camicia F."/>
            <person name="Clark R."/>
            <person name="Cucher M."/>
            <person name="De Silva N."/>
            <person name="Day T.A."/>
            <person name="Deplazes P."/>
            <person name="Estrada K."/>
            <person name="Fernandez C."/>
            <person name="Holland P.W."/>
            <person name="Hou J."/>
            <person name="Hu S."/>
            <person name="Huckvale T."/>
            <person name="Hung S.S."/>
            <person name="Kamenetzky L."/>
            <person name="Keane J.A."/>
            <person name="Kiss F."/>
            <person name="Koziol U."/>
            <person name="Lambert O."/>
            <person name="Liu K."/>
            <person name="Luo X."/>
            <person name="Luo Y."/>
            <person name="Macchiaroli N."/>
            <person name="Nichol S."/>
            <person name="Paps J."/>
            <person name="Parkinson J."/>
            <person name="Pouchkina-Stantcheva N."/>
            <person name="Riddiford N."/>
            <person name="Rosenzvit M."/>
            <person name="Salinas G."/>
            <person name="Wasmuth J.D."/>
            <person name="Zamanian M."/>
            <person name="Zheng Y."/>
            <person name="Cai X."/>
            <person name="Soberon X."/>
            <person name="Olson P.D."/>
            <person name="Laclette J.P."/>
            <person name="Brehm K."/>
            <person name="Berriman M."/>
            <person name="Garciarrubio A."/>
            <person name="Bobes R.J."/>
            <person name="Fragoso G."/>
            <person name="Sanchez-Flores A."/>
            <person name="Estrada K."/>
            <person name="Cevallos M.A."/>
            <person name="Morett E."/>
            <person name="Gonzalez V."/>
            <person name="Portillo T."/>
            <person name="Ochoa-Leyva A."/>
            <person name="Jose M.V."/>
            <person name="Sciutto E."/>
            <person name="Landa A."/>
            <person name="Jimenez L."/>
            <person name="Valdes V."/>
            <person name="Carrero J.C."/>
            <person name="Larralde C."/>
            <person name="Morales-Montor J."/>
            <person name="Limon-Lason J."/>
            <person name="Soberon X."/>
            <person name="Laclette J.P."/>
        </authorList>
    </citation>
    <scope>NUCLEOTIDE SEQUENCE [LARGE SCALE GENOMIC DNA]</scope>
</reference>
<proteinExistence type="predicted"/>
<name>A0A087W0S1_ECHMU</name>
<feature type="transmembrane region" description="Helical" evidence="2">
    <location>
        <begin position="21"/>
        <end position="45"/>
    </location>
</feature>
<protein>
    <submittedName>
        <fullName evidence="3">Expressed conserved protein</fullName>
    </submittedName>
</protein>
<dbReference type="OMA" id="TACCAFQ"/>
<reference evidence="3" key="2">
    <citation type="submission" date="2015-11" db="EMBL/GenBank/DDBJ databases">
        <authorList>
            <person name="Zhang Y."/>
            <person name="Guo Z."/>
        </authorList>
    </citation>
    <scope>NUCLEOTIDE SEQUENCE</scope>
</reference>
<keyword evidence="2" id="KW-0472">Membrane</keyword>
<keyword evidence="4" id="KW-1185">Reference proteome</keyword>
<gene>
    <name evidence="3" type="ORF">EmuJ_000207400</name>
</gene>
<organism evidence="3 4">
    <name type="scientific">Echinococcus multilocularis</name>
    <name type="common">Fox tapeworm</name>
    <dbReference type="NCBI Taxonomy" id="6211"/>
    <lineage>
        <taxon>Eukaryota</taxon>
        <taxon>Metazoa</taxon>
        <taxon>Spiralia</taxon>
        <taxon>Lophotrochozoa</taxon>
        <taxon>Platyhelminthes</taxon>
        <taxon>Cestoda</taxon>
        <taxon>Eucestoda</taxon>
        <taxon>Cyclophyllidea</taxon>
        <taxon>Taeniidae</taxon>
        <taxon>Echinococcus</taxon>
    </lineage>
</organism>
<evidence type="ECO:0000313" key="3">
    <source>
        <dbReference type="EMBL" id="CDI98236.1"/>
    </source>
</evidence>
<dbReference type="EMBL" id="LN902844">
    <property type="protein sequence ID" value="CDI98236.1"/>
    <property type="molecule type" value="Genomic_DNA"/>
</dbReference>
<feature type="compositionally biased region" description="Low complexity" evidence="1">
    <location>
        <begin position="124"/>
        <end position="140"/>
    </location>
</feature>
<feature type="compositionally biased region" description="Pro residues" evidence="1">
    <location>
        <begin position="141"/>
        <end position="154"/>
    </location>
</feature>
<evidence type="ECO:0000256" key="2">
    <source>
        <dbReference type="SAM" id="Phobius"/>
    </source>
</evidence>
<sequence length="189" mass="20240">MGRGKEAVGACFSANALLCKVVSVLLIVVSVALIIAGVVLMVKYPNKSLSFDDDWDDWHKQSENFAIGAGLLVVGLFLLLCSSITACCAFQFGLIGRLVKSRNDEEQQPTIVDQTPPQQPPTLPTTGPYHNRAYPPQAYNAPPPPPPAPAPYAPPYAQQAMPPPLPPSYEQAFHMATAPVPANLPPAKQ</sequence>
<evidence type="ECO:0000256" key="1">
    <source>
        <dbReference type="SAM" id="MobiDB-lite"/>
    </source>
</evidence>
<feature type="region of interest" description="Disordered" evidence="1">
    <location>
        <begin position="106"/>
        <end position="174"/>
    </location>
</feature>
<dbReference type="Proteomes" id="UP000017246">
    <property type="component" value="Unassembled WGS sequence"/>
</dbReference>
<accession>A0A087W0S1</accession>
<feature type="transmembrane region" description="Helical" evidence="2">
    <location>
        <begin position="65"/>
        <end position="92"/>
    </location>
</feature>
<dbReference type="AlphaFoldDB" id="A0A087W0S1"/>